<evidence type="ECO:0000256" key="1">
    <source>
        <dbReference type="SAM" id="MobiDB-lite"/>
    </source>
</evidence>
<dbReference type="AlphaFoldDB" id="A0A0A9FAL3"/>
<protein>
    <submittedName>
        <fullName evidence="2">Uncharacterized protein</fullName>
    </submittedName>
</protein>
<feature type="region of interest" description="Disordered" evidence="1">
    <location>
        <begin position="65"/>
        <end position="92"/>
    </location>
</feature>
<proteinExistence type="predicted"/>
<feature type="region of interest" description="Disordered" evidence="1">
    <location>
        <begin position="1"/>
        <end position="26"/>
    </location>
</feature>
<dbReference type="EMBL" id="GBRH01190740">
    <property type="protein sequence ID" value="JAE07156.1"/>
    <property type="molecule type" value="Transcribed_RNA"/>
</dbReference>
<organism evidence="2">
    <name type="scientific">Arundo donax</name>
    <name type="common">Giant reed</name>
    <name type="synonym">Donax arundinaceus</name>
    <dbReference type="NCBI Taxonomy" id="35708"/>
    <lineage>
        <taxon>Eukaryota</taxon>
        <taxon>Viridiplantae</taxon>
        <taxon>Streptophyta</taxon>
        <taxon>Embryophyta</taxon>
        <taxon>Tracheophyta</taxon>
        <taxon>Spermatophyta</taxon>
        <taxon>Magnoliopsida</taxon>
        <taxon>Liliopsida</taxon>
        <taxon>Poales</taxon>
        <taxon>Poaceae</taxon>
        <taxon>PACMAD clade</taxon>
        <taxon>Arundinoideae</taxon>
        <taxon>Arundineae</taxon>
        <taxon>Arundo</taxon>
    </lineage>
</organism>
<reference evidence="2" key="1">
    <citation type="submission" date="2014-09" db="EMBL/GenBank/DDBJ databases">
        <authorList>
            <person name="Magalhaes I.L.F."/>
            <person name="Oliveira U."/>
            <person name="Santos F.R."/>
            <person name="Vidigal T.H.D.A."/>
            <person name="Brescovit A.D."/>
            <person name="Santos A.J."/>
        </authorList>
    </citation>
    <scope>NUCLEOTIDE SEQUENCE</scope>
    <source>
        <tissue evidence="2">Shoot tissue taken approximately 20 cm above the soil surface</tissue>
    </source>
</reference>
<sequence>MSQTRSPSTTPWGTPTPASETTTPASCTTACWTPCSTLPTLRWISWRDLSVSGKQRQVGECLLTRPGGHRAENPDAARSHLWRPGIDASRPR</sequence>
<feature type="compositionally biased region" description="Basic and acidic residues" evidence="1">
    <location>
        <begin position="69"/>
        <end position="78"/>
    </location>
</feature>
<evidence type="ECO:0000313" key="2">
    <source>
        <dbReference type="EMBL" id="JAE07156.1"/>
    </source>
</evidence>
<name>A0A0A9FAL3_ARUDO</name>
<reference evidence="2" key="2">
    <citation type="journal article" date="2015" name="Data Brief">
        <title>Shoot transcriptome of the giant reed, Arundo donax.</title>
        <authorList>
            <person name="Barrero R.A."/>
            <person name="Guerrero F.D."/>
            <person name="Moolhuijzen P."/>
            <person name="Goolsby J.A."/>
            <person name="Tidwell J."/>
            <person name="Bellgard S.E."/>
            <person name="Bellgard M.I."/>
        </authorList>
    </citation>
    <scope>NUCLEOTIDE SEQUENCE</scope>
    <source>
        <tissue evidence="2">Shoot tissue taken approximately 20 cm above the soil surface</tissue>
    </source>
</reference>
<accession>A0A0A9FAL3</accession>